<dbReference type="EMBL" id="MCOG01000025">
    <property type="protein sequence ID" value="ORY75544.1"/>
    <property type="molecule type" value="Genomic_DNA"/>
</dbReference>
<feature type="domain" description="RING-type" evidence="5">
    <location>
        <begin position="49"/>
        <end position="89"/>
    </location>
</feature>
<dbReference type="Pfam" id="PF00622">
    <property type="entry name" value="SPRY"/>
    <property type="match status" value="1"/>
</dbReference>
<dbReference type="InterPro" id="IPR013320">
    <property type="entry name" value="ConA-like_dom_sf"/>
</dbReference>
<dbReference type="Gene3D" id="3.30.40.10">
    <property type="entry name" value="Zinc/RING finger domain, C3HC4 (zinc finger)"/>
    <property type="match status" value="2"/>
</dbReference>
<dbReference type="Pfam" id="PF13923">
    <property type="entry name" value="zf-C3HC4_2"/>
    <property type="match status" value="1"/>
</dbReference>
<dbReference type="Pfam" id="PF02176">
    <property type="entry name" value="zf-TRAF"/>
    <property type="match status" value="1"/>
</dbReference>
<dbReference type="SUPFAM" id="SSF49599">
    <property type="entry name" value="TRAF domain-like"/>
    <property type="match status" value="1"/>
</dbReference>
<proteinExistence type="predicted"/>
<dbReference type="InterPro" id="IPR001293">
    <property type="entry name" value="Znf_TRAF"/>
</dbReference>
<comment type="caution">
    <text evidence="8">The sequence shown here is derived from an EMBL/GenBank/DDBJ whole genome shotgun (WGS) entry which is preliminary data.</text>
</comment>
<dbReference type="GO" id="GO:0008270">
    <property type="term" value="F:zinc ion binding"/>
    <property type="evidence" value="ECO:0007669"/>
    <property type="project" value="UniProtKB-KW"/>
</dbReference>
<evidence type="ECO:0000256" key="2">
    <source>
        <dbReference type="ARBA" id="ARBA00022771"/>
    </source>
</evidence>
<dbReference type="PROSITE" id="PS50089">
    <property type="entry name" value="ZF_RING_2"/>
    <property type="match status" value="1"/>
</dbReference>
<dbReference type="OrthoDB" id="258495at2759"/>
<sequence>MDNTLRNNISISLSNENINNIDNKMDIEIPYLELDYINDNPELIQQLSCPLCKLPVCSDALRINTCGHVFCRDHLLKWLEEKEICPVDHKPIVAKNVITKEYLIPQAAGLLKVKCPYSCCVDNTEENNNKVNCNWIGVRNDLIKHLKYECLSFIISCPNNNCTYTAQRNKILNFHQKKCPWRSVVCPNKGCNAQIYSKDMEIHDNECPLKLIKCPNNGCSVSVVRHEMQDHIWKCQYVKKDLDWIIQKCDYLQDLNIFQKKLIHELEELTKIQKEKIKFIQRKSESVPFYNLGWSLKLPTAFNPKDKSKLLMLSNFNLRAKYINNDEIKLDSVDDDSINSNSVPALIRSNYPINKKYGLYYFEIEILSVDLNNTVIGIGLTVKDNDLYMKMPGWTPNTYGYHSDNGQVYMESGSGITYGPTFTKGDIVGCGIHVFNKIIFFTKNGRNLGNIPKQITITEDLYPTISFNNGEIEANFGQKPFVFNVDDYFSIPYDH</sequence>
<accession>A0A1Y2EWA6</accession>
<evidence type="ECO:0000256" key="3">
    <source>
        <dbReference type="ARBA" id="ARBA00022833"/>
    </source>
</evidence>
<feature type="zinc finger region" description="TRAF-type" evidence="4">
    <location>
        <begin position="175"/>
        <end position="229"/>
    </location>
</feature>
<gene>
    <name evidence="8" type="ORF">LY90DRAFT_665845</name>
</gene>
<dbReference type="STRING" id="1754190.A0A1Y2EWA6"/>
<evidence type="ECO:0000313" key="9">
    <source>
        <dbReference type="Proteomes" id="UP000193920"/>
    </source>
</evidence>
<protein>
    <submittedName>
        <fullName evidence="8">SPRY-domain-containing protein</fullName>
    </submittedName>
</protein>
<dbReference type="AlphaFoldDB" id="A0A1Y2EWA6"/>
<dbReference type="InterPro" id="IPR001841">
    <property type="entry name" value="Znf_RING"/>
</dbReference>
<dbReference type="InterPro" id="IPR003877">
    <property type="entry name" value="SPRY_dom"/>
</dbReference>
<dbReference type="PROSITE" id="PS50188">
    <property type="entry name" value="B302_SPRY"/>
    <property type="match status" value="1"/>
</dbReference>
<evidence type="ECO:0000256" key="1">
    <source>
        <dbReference type="ARBA" id="ARBA00022723"/>
    </source>
</evidence>
<evidence type="ECO:0000259" key="7">
    <source>
        <dbReference type="PROSITE" id="PS50188"/>
    </source>
</evidence>
<reference evidence="8 9" key="1">
    <citation type="submission" date="2016-08" db="EMBL/GenBank/DDBJ databases">
        <title>A Parts List for Fungal Cellulosomes Revealed by Comparative Genomics.</title>
        <authorList>
            <consortium name="DOE Joint Genome Institute"/>
            <person name="Haitjema C.H."/>
            <person name="Gilmore S.P."/>
            <person name="Henske J.K."/>
            <person name="Solomon K.V."/>
            <person name="De Groot R."/>
            <person name="Kuo A."/>
            <person name="Mondo S.J."/>
            <person name="Salamov A.A."/>
            <person name="Labutti K."/>
            <person name="Zhao Z."/>
            <person name="Chiniquy J."/>
            <person name="Barry K."/>
            <person name="Brewer H.M."/>
            <person name="Purvine S.O."/>
            <person name="Wright A.T."/>
            <person name="Boxma B."/>
            <person name="Van Alen T."/>
            <person name="Hackstein J.H."/>
            <person name="Baker S.E."/>
            <person name="Grigoriev I.V."/>
            <person name="O'Malley M.A."/>
        </authorList>
    </citation>
    <scope>NUCLEOTIDE SEQUENCE [LARGE SCALE GENOMIC DNA]</scope>
    <source>
        <strain evidence="8 9">G1</strain>
    </source>
</reference>
<keyword evidence="3 4" id="KW-0862">Zinc</keyword>
<dbReference type="SUPFAM" id="SSF49899">
    <property type="entry name" value="Concanavalin A-like lectins/glucanases"/>
    <property type="match status" value="1"/>
</dbReference>
<evidence type="ECO:0000313" key="8">
    <source>
        <dbReference type="EMBL" id="ORY75544.1"/>
    </source>
</evidence>
<keyword evidence="9" id="KW-1185">Reference proteome</keyword>
<evidence type="ECO:0000259" key="5">
    <source>
        <dbReference type="PROSITE" id="PS50089"/>
    </source>
</evidence>
<dbReference type="Gene3D" id="2.60.120.920">
    <property type="match status" value="1"/>
</dbReference>
<feature type="domain" description="B30.2/SPRY" evidence="7">
    <location>
        <begin position="280"/>
        <end position="481"/>
    </location>
</feature>
<dbReference type="PANTHER" id="PTHR12864">
    <property type="entry name" value="RAN BINDING PROTEIN 9-RELATED"/>
    <property type="match status" value="1"/>
</dbReference>
<dbReference type="Proteomes" id="UP000193920">
    <property type="component" value="Unassembled WGS sequence"/>
</dbReference>
<dbReference type="InterPro" id="IPR001870">
    <property type="entry name" value="B30.2/SPRY"/>
</dbReference>
<keyword evidence="2 4" id="KW-0863">Zinc-finger</keyword>
<dbReference type="InterPro" id="IPR013083">
    <property type="entry name" value="Znf_RING/FYVE/PHD"/>
</dbReference>
<dbReference type="SMART" id="SM00449">
    <property type="entry name" value="SPRY"/>
    <property type="match status" value="1"/>
</dbReference>
<organism evidence="8 9">
    <name type="scientific">Neocallimastix californiae</name>
    <dbReference type="NCBI Taxonomy" id="1754190"/>
    <lineage>
        <taxon>Eukaryota</taxon>
        <taxon>Fungi</taxon>
        <taxon>Fungi incertae sedis</taxon>
        <taxon>Chytridiomycota</taxon>
        <taxon>Chytridiomycota incertae sedis</taxon>
        <taxon>Neocallimastigomycetes</taxon>
        <taxon>Neocallimastigales</taxon>
        <taxon>Neocallimastigaceae</taxon>
        <taxon>Neocallimastix</taxon>
    </lineage>
</organism>
<evidence type="ECO:0000259" key="6">
    <source>
        <dbReference type="PROSITE" id="PS50145"/>
    </source>
</evidence>
<name>A0A1Y2EWA6_9FUNG</name>
<feature type="domain" description="TRAF-type" evidence="6">
    <location>
        <begin position="175"/>
        <end position="229"/>
    </location>
</feature>
<dbReference type="PROSITE" id="PS50145">
    <property type="entry name" value="ZF_TRAF"/>
    <property type="match status" value="1"/>
</dbReference>
<dbReference type="SUPFAM" id="SSF57850">
    <property type="entry name" value="RING/U-box"/>
    <property type="match status" value="1"/>
</dbReference>
<evidence type="ECO:0000256" key="4">
    <source>
        <dbReference type="PROSITE-ProRule" id="PRU00207"/>
    </source>
</evidence>
<dbReference type="InterPro" id="IPR043136">
    <property type="entry name" value="B30.2/SPRY_sf"/>
</dbReference>
<dbReference type="InterPro" id="IPR050618">
    <property type="entry name" value="Ubq-SigPath_Reg"/>
</dbReference>
<keyword evidence="1 4" id="KW-0479">Metal-binding</keyword>